<dbReference type="GO" id="GO:0004497">
    <property type="term" value="F:monooxygenase activity"/>
    <property type="evidence" value="ECO:0007669"/>
    <property type="project" value="InterPro"/>
</dbReference>
<proteinExistence type="inferred from homology"/>
<dbReference type="InterPro" id="IPR036396">
    <property type="entry name" value="Cyt_P450_sf"/>
</dbReference>
<sequence>MSSPDPITEAWPQSDQEARRIRTDAIELFGTRFHQDPAELYRAIRAQYGPVAPIVLEGGVPAWFVGDYREINQVCGNPDLFARDSRRWNAWDQVPQDWSLNPFVRYQPSMAFAEGDQYRRRIGIFGDALGVIDQFELQRYCETTADRLIDGFATTGAADLISQFAYQLPLFALAWVCGVPRDDAPILLEDMVASVGDGDSAAAHQRIVNRIRRLIRRKRELPGPDLTSRWLEGDPELTEEALAQDLVTTLTAGQQTVAHWIGNALRLMLTDERFAVTLTGGRRSVGHALNEVLWEDTPTQNYVGRFATRDTELGDRQIRAGDMLVLGLAAGNTDPRIRPESYADSVGNNAFLSFGTGDRGCPYPAPQLAETMARAAIEVLLDRLPDVGLSVPPNELEWVPSVWMRGLLALPVEFSPSYIIGD</sequence>
<evidence type="ECO:0000313" key="3">
    <source>
        <dbReference type="Proteomes" id="UP000580474"/>
    </source>
</evidence>
<gene>
    <name evidence="2" type="ORF">BJ969_001183</name>
</gene>
<dbReference type="CDD" id="cd20623">
    <property type="entry name" value="CYP_unk"/>
    <property type="match status" value="1"/>
</dbReference>
<dbReference type="EMBL" id="JACHIV010000001">
    <property type="protein sequence ID" value="MBB5068095.1"/>
    <property type="molecule type" value="Genomic_DNA"/>
</dbReference>
<evidence type="ECO:0000313" key="2">
    <source>
        <dbReference type="EMBL" id="MBB5068095.1"/>
    </source>
</evidence>
<dbReference type="InterPro" id="IPR002397">
    <property type="entry name" value="Cyt_P450_B"/>
</dbReference>
<organism evidence="2 3">
    <name type="scientific">Saccharopolyspora gloriosae</name>
    <dbReference type="NCBI Taxonomy" id="455344"/>
    <lineage>
        <taxon>Bacteria</taxon>
        <taxon>Bacillati</taxon>
        <taxon>Actinomycetota</taxon>
        <taxon>Actinomycetes</taxon>
        <taxon>Pseudonocardiales</taxon>
        <taxon>Pseudonocardiaceae</taxon>
        <taxon>Saccharopolyspora</taxon>
    </lineage>
</organism>
<name>A0A840NDA0_9PSEU</name>
<dbReference type="Gene3D" id="1.10.630.10">
    <property type="entry name" value="Cytochrome P450"/>
    <property type="match status" value="1"/>
</dbReference>
<protein>
    <submittedName>
        <fullName evidence="2">Cytochrome P450</fullName>
    </submittedName>
</protein>
<reference evidence="2 3" key="1">
    <citation type="submission" date="2020-08" db="EMBL/GenBank/DDBJ databases">
        <title>Sequencing the genomes of 1000 actinobacteria strains.</title>
        <authorList>
            <person name="Klenk H.-P."/>
        </authorList>
    </citation>
    <scope>NUCLEOTIDE SEQUENCE [LARGE SCALE GENOMIC DNA]</scope>
    <source>
        <strain evidence="2 3">DSM 45582</strain>
    </source>
</reference>
<dbReference type="Proteomes" id="UP000580474">
    <property type="component" value="Unassembled WGS sequence"/>
</dbReference>
<dbReference type="PANTHER" id="PTHR46696:SF1">
    <property type="entry name" value="CYTOCHROME P450 YJIB-RELATED"/>
    <property type="match status" value="1"/>
</dbReference>
<accession>A0A840NDA0</accession>
<dbReference type="PANTHER" id="PTHR46696">
    <property type="entry name" value="P450, PUTATIVE (EUROFUNG)-RELATED"/>
    <property type="match status" value="1"/>
</dbReference>
<keyword evidence="3" id="KW-1185">Reference proteome</keyword>
<dbReference type="GO" id="GO:0016705">
    <property type="term" value="F:oxidoreductase activity, acting on paired donors, with incorporation or reduction of molecular oxygen"/>
    <property type="evidence" value="ECO:0007669"/>
    <property type="project" value="InterPro"/>
</dbReference>
<dbReference type="RefSeq" id="WP_343071250.1">
    <property type="nucleotide sequence ID" value="NZ_JACHIV010000001.1"/>
</dbReference>
<comment type="similarity">
    <text evidence="1">Belongs to the cytochrome P450 family.</text>
</comment>
<evidence type="ECO:0000256" key="1">
    <source>
        <dbReference type="ARBA" id="ARBA00010617"/>
    </source>
</evidence>
<dbReference type="SUPFAM" id="SSF48264">
    <property type="entry name" value="Cytochrome P450"/>
    <property type="match status" value="1"/>
</dbReference>
<dbReference type="AlphaFoldDB" id="A0A840NDA0"/>
<dbReference type="GO" id="GO:0020037">
    <property type="term" value="F:heme binding"/>
    <property type="evidence" value="ECO:0007669"/>
    <property type="project" value="InterPro"/>
</dbReference>
<dbReference type="PRINTS" id="PR00359">
    <property type="entry name" value="BP450"/>
</dbReference>
<comment type="caution">
    <text evidence="2">The sequence shown here is derived from an EMBL/GenBank/DDBJ whole genome shotgun (WGS) entry which is preliminary data.</text>
</comment>
<dbReference type="GO" id="GO:0005506">
    <property type="term" value="F:iron ion binding"/>
    <property type="evidence" value="ECO:0007669"/>
    <property type="project" value="InterPro"/>
</dbReference>